<feature type="region of interest" description="Disordered" evidence="1">
    <location>
        <begin position="1"/>
        <end position="70"/>
    </location>
</feature>
<name>C8X7S3_NAKMY</name>
<dbReference type="HOGENOM" id="CLU_202666_0_0_11"/>
<gene>
    <name evidence="2" type="ordered locus">Namu_4649</name>
</gene>
<evidence type="ECO:0000256" key="1">
    <source>
        <dbReference type="SAM" id="MobiDB-lite"/>
    </source>
</evidence>
<evidence type="ECO:0000313" key="3">
    <source>
        <dbReference type="Proteomes" id="UP000002218"/>
    </source>
</evidence>
<dbReference type="AlphaFoldDB" id="C8X7S3"/>
<evidence type="ECO:0000313" key="2">
    <source>
        <dbReference type="EMBL" id="ACV80926.1"/>
    </source>
</evidence>
<keyword evidence="3" id="KW-1185">Reference proteome</keyword>
<reference evidence="3" key="1">
    <citation type="submission" date="2009-09" db="EMBL/GenBank/DDBJ databases">
        <title>The complete genome of Nakamurella multipartita DSM 44233.</title>
        <authorList>
            <consortium name="US DOE Joint Genome Institute (JGI-PGF)"/>
            <person name="Lucas S."/>
            <person name="Copeland A."/>
            <person name="Lapidus A."/>
            <person name="Glavina del Rio T."/>
            <person name="Dalin E."/>
            <person name="Tice H."/>
            <person name="Bruce D."/>
            <person name="Goodwin L."/>
            <person name="Pitluck S."/>
            <person name="Kyrpides N."/>
            <person name="Mavromatis K."/>
            <person name="Ivanova N."/>
            <person name="Ovchinnikova G."/>
            <person name="Sims D."/>
            <person name="Meincke L."/>
            <person name="Brettin T."/>
            <person name="Detter J.C."/>
            <person name="Han C."/>
            <person name="Larimer F."/>
            <person name="Land M."/>
            <person name="Hauser L."/>
            <person name="Markowitz V."/>
            <person name="Cheng J.-F."/>
            <person name="Hugenholtz P."/>
            <person name="Woyke T."/>
            <person name="Wu D."/>
            <person name="Klenk H.-P."/>
            <person name="Eisen J.A."/>
        </authorList>
    </citation>
    <scope>NUCLEOTIDE SEQUENCE [LARGE SCALE GENOMIC DNA]</scope>
    <source>
        <strain evidence="3">ATCC 700099 / DSM 44233 / CIP 104796 / JCM 9543 / NBRC 105858 / Y-104</strain>
    </source>
</reference>
<dbReference type="EMBL" id="CP001737">
    <property type="protein sequence ID" value="ACV80926.1"/>
    <property type="molecule type" value="Genomic_DNA"/>
</dbReference>
<dbReference type="Proteomes" id="UP000002218">
    <property type="component" value="Chromosome"/>
</dbReference>
<sequence length="70" mass="7840">MNLPGETGPDHAAGEGDPSPSELADQARRRRRLDEIFGDVLPETTGDERRSGRPADQDHWYLENRPPHHG</sequence>
<reference evidence="2 3" key="2">
    <citation type="journal article" date="2010" name="Stand. Genomic Sci.">
        <title>Complete genome sequence of Nakamurella multipartita type strain (Y-104).</title>
        <authorList>
            <person name="Tice H."/>
            <person name="Mayilraj S."/>
            <person name="Sims D."/>
            <person name="Lapidus A."/>
            <person name="Nolan M."/>
            <person name="Lucas S."/>
            <person name="Glavina Del Rio T."/>
            <person name="Copeland A."/>
            <person name="Cheng J.F."/>
            <person name="Meincke L."/>
            <person name="Bruce D."/>
            <person name="Goodwin L."/>
            <person name="Pitluck S."/>
            <person name="Ivanova N."/>
            <person name="Mavromatis K."/>
            <person name="Ovchinnikova G."/>
            <person name="Pati A."/>
            <person name="Chen A."/>
            <person name="Palaniappan K."/>
            <person name="Land M."/>
            <person name="Hauser L."/>
            <person name="Chang Y.J."/>
            <person name="Jeffries C.D."/>
            <person name="Detter J.C."/>
            <person name="Brettin T."/>
            <person name="Rohde M."/>
            <person name="Goker M."/>
            <person name="Bristow J."/>
            <person name="Eisen J.A."/>
            <person name="Markowitz V."/>
            <person name="Hugenholtz P."/>
            <person name="Kyrpides N.C."/>
            <person name="Klenk H.P."/>
            <person name="Chen F."/>
        </authorList>
    </citation>
    <scope>NUCLEOTIDE SEQUENCE [LARGE SCALE GENOMIC DNA]</scope>
    <source>
        <strain evidence="3">ATCC 700099 / DSM 44233 / CIP 104796 / JCM 9543 / NBRC 105858 / Y-104</strain>
    </source>
</reference>
<dbReference type="KEGG" id="nml:Namu_4649"/>
<feature type="compositionally biased region" description="Basic and acidic residues" evidence="1">
    <location>
        <begin position="46"/>
        <end position="70"/>
    </location>
</feature>
<dbReference type="RefSeq" id="WP_015749740.1">
    <property type="nucleotide sequence ID" value="NC_013235.1"/>
</dbReference>
<proteinExistence type="predicted"/>
<protein>
    <submittedName>
        <fullName evidence="2">Uncharacterized protein</fullName>
    </submittedName>
</protein>
<accession>C8X7S3</accession>
<organism evidence="2 3">
    <name type="scientific">Nakamurella multipartita (strain ATCC 700099 / DSM 44233 / CIP 104796 / JCM 9543 / NBRC 105858 / Y-104)</name>
    <name type="common">Microsphaera multipartita</name>
    <dbReference type="NCBI Taxonomy" id="479431"/>
    <lineage>
        <taxon>Bacteria</taxon>
        <taxon>Bacillati</taxon>
        <taxon>Actinomycetota</taxon>
        <taxon>Actinomycetes</taxon>
        <taxon>Nakamurellales</taxon>
        <taxon>Nakamurellaceae</taxon>
        <taxon>Nakamurella</taxon>
    </lineage>
</organism>
<dbReference type="InParanoid" id="C8X7S3"/>
<dbReference type="OrthoDB" id="3700244at2"/>